<evidence type="ECO:0000259" key="7">
    <source>
        <dbReference type="Pfam" id="PF14464"/>
    </source>
</evidence>
<evidence type="ECO:0000256" key="2">
    <source>
        <dbReference type="ARBA" id="ARBA00022723"/>
    </source>
</evidence>
<name>A0A0W7TNV4_9FIRM</name>
<dbReference type="AlphaFoldDB" id="A0A0W7TNV4"/>
<comment type="caution">
    <text evidence="8">The sequence shown here is derived from an EMBL/GenBank/DDBJ whole genome shotgun (WGS) entry which is preliminary data.</text>
</comment>
<evidence type="ECO:0000256" key="1">
    <source>
        <dbReference type="ARBA" id="ARBA00022670"/>
    </source>
</evidence>
<accession>A0A0W7TNV4</accession>
<dbReference type="GO" id="GO:0006508">
    <property type="term" value="P:proteolysis"/>
    <property type="evidence" value="ECO:0007669"/>
    <property type="project" value="UniProtKB-KW"/>
</dbReference>
<keyword evidence="5" id="KW-0482">Metalloprotease</keyword>
<feature type="domain" description="JAB" evidence="7">
    <location>
        <begin position="316"/>
        <end position="410"/>
    </location>
</feature>
<organism evidence="8 9">
    <name type="scientific">Ruthenibacterium lactatiformans</name>
    <dbReference type="NCBI Taxonomy" id="1550024"/>
    <lineage>
        <taxon>Bacteria</taxon>
        <taxon>Bacillati</taxon>
        <taxon>Bacillota</taxon>
        <taxon>Clostridia</taxon>
        <taxon>Eubacteriales</taxon>
        <taxon>Oscillospiraceae</taxon>
        <taxon>Ruthenibacterium</taxon>
    </lineage>
</organism>
<dbReference type="GO" id="GO:0046872">
    <property type="term" value="F:metal ion binding"/>
    <property type="evidence" value="ECO:0007669"/>
    <property type="project" value="UniProtKB-KW"/>
</dbReference>
<proteinExistence type="predicted"/>
<sequence length="463" mass="52028">MSDLFDDLDFEMLGGDFEDPFENEPVDPVPPPVPGMPNAGHQPMQHPEAAAQKASEASCTDDPAQQPISDPPLQACVESLANTEVQVAKTDGNAIDIADCQDAALHQASSKKTPTLNMMVSLADQTEAAAAQQDTRTLMELPPVFKYGSCEEDIFDGDMTFEQLRAEKEPDFLELEDSKRVSWTVQYGRVTKPISSPAKQKIAQVKEEIELSKEFLEGLKKAKDKRPRCFVKPTVAGKSKGIAAYKAILLSPEDAAQSPKPICLFPARDGQMYEMRKNKLGVFVTPTNHIHELSEVRAGFQPALPRIPHELFKRILAFFRYYTEQEHPLEVMVQIYWDSLKKRFLVVVPYQHVSGVEIRVPEEQPGQLDEERFYYYADVHSHNIMPAFFSEQDNRDELATRLYIVVGRLQRPSPEIRARISNGGKFMEIPLKDVVEVSPAEFPEYWTASVAPSFTANRKGNAL</sequence>
<keyword evidence="3" id="KW-0378">Hydrolase</keyword>
<dbReference type="Pfam" id="PF14464">
    <property type="entry name" value="Prok-JAB"/>
    <property type="match status" value="1"/>
</dbReference>
<dbReference type="Proteomes" id="UP000053433">
    <property type="component" value="Unassembled WGS sequence"/>
</dbReference>
<evidence type="ECO:0000313" key="9">
    <source>
        <dbReference type="Proteomes" id="UP000053433"/>
    </source>
</evidence>
<evidence type="ECO:0000256" key="3">
    <source>
        <dbReference type="ARBA" id="ARBA00022801"/>
    </source>
</evidence>
<keyword evidence="2" id="KW-0479">Metal-binding</keyword>
<keyword evidence="4" id="KW-0862">Zinc</keyword>
<evidence type="ECO:0000256" key="6">
    <source>
        <dbReference type="SAM" id="MobiDB-lite"/>
    </source>
</evidence>
<keyword evidence="1" id="KW-0645">Protease</keyword>
<gene>
    <name evidence="8" type="ORF">ASJ35_13325</name>
</gene>
<evidence type="ECO:0000256" key="5">
    <source>
        <dbReference type="ARBA" id="ARBA00023049"/>
    </source>
</evidence>
<evidence type="ECO:0000256" key="4">
    <source>
        <dbReference type="ARBA" id="ARBA00022833"/>
    </source>
</evidence>
<evidence type="ECO:0000313" key="8">
    <source>
        <dbReference type="EMBL" id="KUE75495.1"/>
    </source>
</evidence>
<dbReference type="GO" id="GO:0008237">
    <property type="term" value="F:metallopeptidase activity"/>
    <property type="evidence" value="ECO:0007669"/>
    <property type="project" value="UniProtKB-KW"/>
</dbReference>
<feature type="compositionally biased region" description="Acidic residues" evidence="6">
    <location>
        <begin position="1"/>
        <end position="25"/>
    </location>
</feature>
<dbReference type="InterPro" id="IPR028090">
    <property type="entry name" value="JAB_dom_prok"/>
</dbReference>
<dbReference type="RefSeq" id="WP_058723511.1">
    <property type="nucleotide sequence ID" value="NZ_JANGBT010000020.1"/>
</dbReference>
<reference evidence="8 9" key="1">
    <citation type="submission" date="2015-10" db="EMBL/GenBank/DDBJ databases">
        <title>A novel member of the family Ruminococcaceae isolated from human faeces.</title>
        <authorList>
            <person name="Shkoporov A.N."/>
            <person name="Chaplin A.V."/>
            <person name="Motuzova O.V."/>
            <person name="Kafarskaia L.I."/>
            <person name="Efimov B.A."/>
        </authorList>
    </citation>
    <scope>NUCLEOTIDE SEQUENCE [LARGE SCALE GENOMIC DNA]</scope>
    <source>
        <strain evidence="8 9">668</strain>
    </source>
</reference>
<feature type="region of interest" description="Disordered" evidence="6">
    <location>
        <begin position="1"/>
        <end position="67"/>
    </location>
</feature>
<dbReference type="EMBL" id="LMUA01000020">
    <property type="protein sequence ID" value="KUE75495.1"/>
    <property type="molecule type" value="Genomic_DNA"/>
</dbReference>
<protein>
    <recommendedName>
        <fullName evidence="7">JAB domain-containing protein</fullName>
    </recommendedName>
</protein>